<reference evidence="1" key="1">
    <citation type="journal article" date="2022" name="Int. J. Mol. Sci.">
        <title>Draft Genome of Tanacetum Coccineum: Genomic Comparison of Closely Related Tanacetum-Family Plants.</title>
        <authorList>
            <person name="Yamashiro T."/>
            <person name="Shiraishi A."/>
            <person name="Nakayama K."/>
            <person name="Satake H."/>
        </authorList>
    </citation>
    <scope>NUCLEOTIDE SEQUENCE</scope>
</reference>
<proteinExistence type="predicted"/>
<organism evidence="1 2">
    <name type="scientific">Tanacetum coccineum</name>
    <dbReference type="NCBI Taxonomy" id="301880"/>
    <lineage>
        <taxon>Eukaryota</taxon>
        <taxon>Viridiplantae</taxon>
        <taxon>Streptophyta</taxon>
        <taxon>Embryophyta</taxon>
        <taxon>Tracheophyta</taxon>
        <taxon>Spermatophyta</taxon>
        <taxon>Magnoliopsida</taxon>
        <taxon>eudicotyledons</taxon>
        <taxon>Gunneridae</taxon>
        <taxon>Pentapetalae</taxon>
        <taxon>asterids</taxon>
        <taxon>campanulids</taxon>
        <taxon>Asterales</taxon>
        <taxon>Asteraceae</taxon>
        <taxon>Asteroideae</taxon>
        <taxon>Anthemideae</taxon>
        <taxon>Anthemidinae</taxon>
        <taxon>Tanacetum</taxon>
    </lineage>
</organism>
<dbReference type="Proteomes" id="UP001151760">
    <property type="component" value="Unassembled WGS sequence"/>
</dbReference>
<name>A0ABQ5CB01_9ASTR</name>
<accession>A0ABQ5CB01</accession>
<protein>
    <submittedName>
        <fullName evidence="1">Uncharacterized protein</fullName>
    </submittedName>
</protein>
<reference evidence="1" key="2">
    <citation type="submission" date="2022-01" db="EMBL/GenBank/DDBJ databases">
        <authorList>
            <person name="Yamashiro T."/>
            <person name="Shiraishi A."/>
            <person name="Satake H."/>
            <person name="Nakayama K."/>
        </authorList>
    </citation>
    <scope>NUCLEOTIDE SEQUENCE</scope>
</reference>
<dbReference type="InterPro" id="IPR036695">
    <property type="entry name" value="Arg-tRNA-synth_N_sf"/>
</dbReference>
<dbReference type="EMBL" id="BQNB010013948">
    <property type="protein sequence ID" value="GJT22179.1"/>
    <property type="molecule type" value="Genomic_DNA"/>
</dbReference>
<sequence>MALAPSMTPSPNKLTWFSGVLLWKGPVNKSLVITYGVLLWKGPVNKFYFIYYSEDVLTICEGLRSIDPDLFSLKRPLDIAQELIQDVKKNRKSAKMLDNLHIHDDGYITFNLSSEWMVKRIKKMLGEDGGEIKSKRSITPLFSMKEEAIQRIPGRSLLNNVFEDLGTLWQAINVQRGELIVFVTLVRQREHVEQCIDAAKIVKWLPGEWSPTVLCIGYHTSSTERENLESVWNEFESHPKSRIPCEDAGYSVEDSFDCVVK</sequence>
<evidence type="ECO:0000313" key="1">
    <source>
        <dbReference type="EMBL" id="GJT22179.1"/>
    </source>
</evidence>
<dbReference type="Gene3D" id="3.30.1360.70">
    <property type="entry name" value="Arginyl tRNA synthetase N-terminal domain"/>
    <property type="match status" value="1"/>
</dbReference>
<gene>
    <name evidence="1" type="ORF">Tco_0892116</name>
</gene>
<keyword evidence="2" id="KW-1185">Reference proteome</keyword>
<evidence type="ECO:0000313" key="2">
    <source>
        <dbReference type="Proteomes" id="UP001151760"/>
    </source>
</evidence>
<comment type="caution">
    <text evidence="1">The sequence shown here is derived from an EMBL/GenBank/DDBJ whole genome shotgun (WGS) entry which is preliminary data.</text>
</comment>